<dbReference type="AlphaFoldDB" id="A0A8X6X6N2"/>
<protein>
    <submittedName>
        <fullName evidence="1">Uncharacterized protein</fullName>
    </submittedName>
</protein>
<dbReference type="EMBL" id="BMAV01006103">
    <property type="protein sequence ID" value="GFY47784.1"/>
    <property type="molecule type" value="Genomic_DNA"/>
</dbReference>
<comment type="caution">
    <text evidence="1">The sequence shown here is derived from an EMBL/GenBank/DDBJ whole genome shotgun (WGS) entry which is preliminary data.</text>
</comment>
<evidence type="ECO:0000313" key="2">
    <source>
        <dbReference type="Proteomes" id="UP000886998"/>
    </source>
</evidence>
<sequence>MAKKHSTGSIKTLQNRGCGRFKKKAVFIQMVKKTSKKEEENWINMHFLILGTLDRFVEAGQNFQQVTTKIYNTGWWTLKLAKIVQNMEKKFFVNYEFREFTEPYARNRMCRK</sequence>
<name>A0A8X6X6N2_9ARAC</name>
<gene>
    <name evidence="1" type="ORF">TNIN_276591</name>
</gene>
<accession>A0A8X6X6N2</accession>
<dbReference type="Proteomes" id="UP000886998">
    <property type="component" value="Unassembled WGS sequence"/>
</dbReference>
<reference evidence="1" key="1">
    <citation type="submission" date="2020-08" db="EMBL/GenBank/DDBJ databases">
        <title>Multicomponent nature underlies the extraordinary mechanical properties of spider dragline silk.</title>
        <authorList>
            <person name="Kono N."/>
            <person name="Nakamura H."/>
            <person name="Mori M."/>
            <person name="Yoshida Y."/>
            <person name="Ohtoshi R."/>
            <person name="Malay A.D."/>
            <person name="Moran D.A.P."/>
            <person name="Tomita M."/>
            <person name="Numata K."/>
            <person name="Arakawa K."/>
        </authorList>
    </citation>
    <scope>NUCLEOTIDE SEQUENCE</scope>
</reference>
<proteinExistence type="predicted"/>
<keyword evidence="2" id="KW-1185">Reference proteome</keyword>
<organism evidence="1 2">
    <name type="scientific">Trichonephila inaurata madagascariensis</name>
    <dbReference type="NCBI Taxonomy" id="2747483"/>
    <lineage>
        <taxon>Eukaryota</taxon>
        <taxon>Metazoa</taxon>
        <taxon>Ecdysozoa</taxon>
        <taxon>Arthropoda</taxon>
        <taxon>Chelicerata</taxon>
        <taxon>Arachnida</taxon>
        <taxon>Araneae</taxon>
        <taxon>Araneomorphae</taxon>
        <taxon>Entelegynae</taxon>
        <taxon>Araneoidea</taxon>
        <taxon>Nephilidae</taxon>
        <taxon>Trichonephila</taxon>
        <taxon>Trichonephila inaurata</taxon>
    </lineage>
</organism>
<evidence type="ECO:0000313" key="1">
    <source>
        <dbReference type="EMBL" id="GFY47784.1"/>
    </source>
</evidence>